<keyword evidence="2" id="KW-1185">Reference proteome</keyword>
<reference evidence="1" key="1">
    <citation type="submission" date="2023-04" db="EMBL/GenBank/DDBJ databases">
        <title>Ambrosiozyma monospora NBRC 10751.</title>
        <authorList>
            <person name="Ichikawa N."/>
            <person name="Sato H."/>
            <person name="Tonouchi N."/>
        </authorList>
    </citation>
    <scope>NUCLEOTIDE SEQUENCE</scope>
    <source>
        <strain evidence="1">NBRC 10751</strain>
    </source>
</reference>
<comment type="caution">
    <text evidence="1">The sequence shown here is derived from an EMBL/GenBank/DDBJ whole genome shotgun (WGS) entry which is preliminary data.</text>
</comment>
<evidence type="ECO:0000313" key="1">
    <source>
        <dbReference type="EMBL" id="GME85383.1"/>
    </source>
</evidence>
<name>A0ACB5TCN8_AMBMO</name>
<dbReference type="EMBL" id="BSXS01006343">
    <property type="protein sequence ID" value="GME85383.1"/>
    <property type="molecule type" value="Genomic_DNA"/>
</dbReference>
<gene>
    <name evidence="1" type="ORF">Amon02_000757400</name>
</gene>
<dbReference type="Proteomes" id="UP001165064">
    <property type="component" value="Unassembled WGS sequence"/>
</dbReference>
<protein>
    <submittedName>
        <fullName evidence="1">Unnamed protein product</fullName>
    </submittedName>
</protein>
<accession>A0ACB5TCN8</accession>
<proteinExistence type="predicted"/>
<organism evidence="1 2">
    <name type="scientific">Ambrosiozyma monospora</name>
    <name type="common">Yeast</name>
    <name type="synonym">Endomycopsis monosporus</name>
    <dbReference type="NCBI Taxonomy" id="43982"/>
    <lineage>
        <taxon>Eukaryota</taxon>
        <taxon>Fungi</taxon>
        <taxon>Dikarya</taxon>
        <taxon>Ascomycota</taxon>
        <taxon>Saccharomycotina</taxon>
        <taxon>Pichiomycetes</taxon>
        <taxon>Pichiales</taxon>
        <taxon>Pichiaceae</taxon>
        <taxon>Ambrosiozyma</taxon>
    </lineage>
</organism>
<evidence type="ECO:0000313" key="2">
    <source>
        <dbReference type="Proteomes" id="UP001165064"/>
    </source>
</evidence>
<sequence length="575" mass="65631">MHIPTPSNVRGLMVVRSSNTNGDVSSAYENIITETVGLVKGTVSSDDILVSANGIRNMSLYLSNSLDERILESFSMDSILRDVFITKVIPIFKDLDPQFGVSLRNFHIQVAKMSNISDILVYCFNHDHRECMSLGTSSDNADLIDKQCKCIPLARLIHIAQLQYMFEHPELNQDASSGSSSSTLQLNKNDKFYNTFIVEDSNLDLFSKNNLLSIPILDPNSSIKNTGDLCSEYDLKVFNNWDCNYLYREKLEISKMSSATHVISNVWFGNTTDFECLQIQLSNNNDQYTPIDAPPPGKMNNDPPLHCDPNNSIVNFTKDEFADKTAKELDSRLITFPRSNWKIFIHCIEGVRFPMLSELSTLFEAADELNQIYLEFPPSGSVCMSDLNEDDILSIINVCKLCNYKCSPEKTGLFYCSDGYTETALLGLCFIMYAENLSVDEAIIKLHVDYGRPFFIFKSDYTLLQQLQPVMNHFSPLNLDPNFERFELETDTFPIKRILLTPKSSIIGLRSLNMSSMANKDPSTNSKKVQHMPLWKMPIMISRWKPNIQIHQRIVAKRFKDRFLLEFCHIYTWAH</sequence>